<evidence type="ECO:0000256" key="6">
    <source>
        <dbReference type="ARBA" id="ARBA00022917"/>
    </source>
</evidence>
<dbReference type="Gene3D" id="1.10.730.20">
    <property type="match status" value="1"/>
</dbReference>
<organism evidence="12 13">
    <name type="scientific">Lepeophtheirus salmonis</name>
    <name type="common">Salmon louse</name>
    <name type="synonym">Caligus salmonis</name>
    <dbReference type="NCBI Taxonomy" id="72036"/>
    <lineage>
        <taxon>Eukaryota</taxon>
        <taxon>Metazoa</taxon>
        <taxon>Ecdysozoa</taxon>
        <taxon>Arthropoda</taxon>
        <taxon>Crustacea</taxon>
        <taxon>Multicrustacea</taxon>
        <taxon>Hexanauplia</taxon>
        <taxon>Copepoda</taxon>
        <taxon>Siphonostomatoida</taxon>
        <taxon>Caligidae</taxon>
        <taxon>Lepeophtheirus</taxon>
    </lineage>
</organism>
<dbReference type="SUPFAM" id="SSF47323">
    <property type="entry name" value="Anticodon-binding domain of a subclass of class I aminoacyl-tRNA synthetases"/>
    <property type="match status" value="1"/>
</dbReference>
<evidence type="ECO:0000256" key="1">
    <source>
        <dbReference type="ARBA" id="ARBA00005594"/>
    </source>
</evidence>
<dbReference type="Gene3D" id="1.10.10.830">
    <property type="entry name" value="Ile-tRNA synthetase CP2 domain-like"/>
    <property type="match status" value="1"/>
</dbReference>
<dbReference type="Gene3D" id="3.40.50.620">
    <property type="entry name" value="HUPs"/>
    <property type="match status" value="2"/>
</dbReference>
<dbReference type="PANTHER" id="PTHR42765:SF1">
    <property type="entry name" value="ISOLEUCINE--TRNA LIGASE, MITOCHONDRIAL"/>
    <property type="match status" value="1"/>
</dbReference>
<evidence type="ECO:0000256" key="5">
    <source>
        <dbReference type="ARBA" id="ARBA00022840"/>
    </source>
</evidence>
<keyword evidence="3 9" id="KW-0436">Ligase</keyword>
<proteinExistence type="inferred from homology"/>
<dbReference type="SUPFAM" id="SSF50677">
    <property type="entry name" value="ValRS/IleRS/LeuRS editing domain"/>
    <property type="match status" value="1"/>
</dbReference>
<dbReference type="EC" id="6.1.1.5" evidence="2"/>
<evidence type="ECO:0000256" key="9">
    <source>
        <dbReference type="RuleBase" id="RU363035"/>
    </source>
</evidence>
<dbReference type="EMBL" id="HG994583">
    <property type="protein sequence ID" value="CAF2913068.1"/>
    <property type="molecule type" value="Genomic_DNA"/>
</dbReference>
<feature type="domain" description="Methionyl/Valyl/Leucyl/Isoleucyl-tRNA synthetase anticodon-binding" evidence="11">
    <location>
        <begin position="701"/>
        <end position="839"/>
    </location>
</feature>
<evidence type="ECO:0000256" key="3">
    <source>
        <dbReference type="ARBA" id="ARBA00022598"/>
    </source>
</evidence>
<dbReference type="GO" id="GO:0002161">
    <property type="term" value="F:aminoacyl-tRNA deacylase activity"/>
    <property type="evidence" value="ECO:0007669"/>
    <property type="project" value="InterPro"/>
</dbReference>
<dbReference type="GO" id="GO:0005524">
    <property type="term" value="F:ATP binding"/>
    <property type="evidence" value="ECO:0007669"/>
    <property type="project" value="UniProtKB-KW"/>
</dbReference>
<dbReference type="PANTHER" id="PTHR42765">
    <property type="entry name" value="SOLEUCYL-TRNA SYNTHETASE"/>
    <property type="match status" value="1"/>
</dbReference>
<dbReference type="PROSITE" id="PS00178">
    <property type="entry name" value="AA_TRNA_LIGASE_I"/>
    <property type="match status" value="1"/>
</dbReference>
<dbReference type="InterPro" id="IPR002301">
    <property type="entry name" value="Ile-tRNA-ligase"/>
</dbReference>
<evidence type="ECO:0000256" key="8">
    <source>
        <dbReference type="ARBA" id="ARBA00032665"/>
    </source>
</evidence>
<name>A0A7R8CS33_LEPSM</name>
<dbReference type="InterPro" id="IPR014729">
    <property type="entry name" value="Rossmann-like_a/b/a_fold"/>
</dbReference>
<dbReference type="GO" id="GO:0032543">
    <property type="term" value="P:mitochondrial translation"/>
    <property type="evidence" value="ECO:0007669"/>
    <property type="project" value="TreeGrafter"/>
</dbReference>
<protein>
    <recommendedName>
        <fullName evidence="2">isoleucine--tRNA ligase</fullName>
        <ecNumber evidence="2">6.1.1.5</ecNumber>
    </recommendedName>
    <alternativeName>
        <fullName evidence="8">Isoleucyl-tRNA synthetase</fullName>
    </alternativeName>
</protein>
<keyword evidence="7 9" id="KW-0030">Aminoacyl-tRNA synthetase</keyword>
<dbReference type="OrthoDB" id="10264412at2759"/>
<dbReference type="Proteomes" id="UP000675881">
    <property type="component" value="Chromosome 4"/>
</dbReference>
<dbReference type="Pfam" id="PF08264">
    <property type="entry name" value="Anticodon_1"/>
    <property type="match status" value="1"/>
</dbReference>
<dbReference type="GO" id="GO:0000049">
    <property type="term" value="F:tRNA binding"/>
    <property type="evidence" value="ECO:0007669"/>
    <property type="project" value="InterPro"/>
</dbReference>
<dbReference type="GO" id="GO:0005739">
    <property type="term" value="C:mitochondrion"/>
    <property type="evidence" value="ECO:0007669"/>
    <property type="project" value="TreeGrafter"/>
</dbReference>
<dbReference type="InterPro" id="IPR050081">
    <property type="entry name" value="Ile-tRNA_ligase"/>
</dbReference>
<dbReference type="InterPro" id="IPR002300">
    <property type="entry name" value="aa-tRNA-synth_Ia"/>
</dbReference>
<evidence type="ECO:0000256" key="7">
    <source>
        <dbReference type="ARBA" id="ARBA00023146"/>
    </source>
</evidence>
<feature type="domain" description="Aminoacyl-tRNA synthetase class Ia" evidence="10">
    <location>
        <begin position="76"/>
        <end position="652"/>
    </location>
</feature>
<evidence type="ECO:0000259" key="11">
    <source>
        <dbReference type="Pfam" id="PF08264"/>
    </source>
</evidence>
<dbReference type="PRINTS" id="PR00984">
    <property type="entry name" value="TRNASYNTHILE"/>
</dbReference>
<dbReference type="InterPro" id="IPR001412">
    <property type="entry name" value="aa-tRNA-synth_I_CS"/>
</dbReference>
<dbReference type="CDD" id="cd07960">
    <property type="entry name" value="Anticodon_Ia_Ile_BEm"/>
    <property type="match status" value="1"/>
</dbReference>
<dbReference type="SUPFAM" id="SSF52374">
    <property type="entry name" value="Nucleotidylyl transferase"/>
    <property type="match status" value="1"/>
</dbReference>
<dbReference type="InterPro" id="IPR009008">
    <property type="entry name" value="Val/Leu/Ile-tRNA-synth_edit"/>
</dbReference>
<evidence type="ECO:0000256" key="4">
    <source>
        <dbReference type="ARBA" id="ARBA00022741"/>
    </source>
</evidence>
<dbReference type="Pfam" id="PF00133">
    <property type="entry name" value="tRNA-synt_1"/>
    <property type="match status" value="1"/>
</dbReference>
<reference evidence="12" key="1">
    <citation type="submission" date="2021-02" db="EMBL/GenBank/DDBJ databases">
        <authorList>
            <person name="Bekaert M."/>
        </authorList>
    </citation>
    <scope>NUCLEOTIDE SEQUENCE</scope>
    <source>
        <strain evidence="12">IoA-00</strain>
    </source>
</reference>
<keyword evidence="5 9" id="KW-0067">ATP-binding</keyword>
<dbReference type="AlphaFoldDB" id="A0A7R8CS33"/>
<sequence length="912" mass="105240">MDHSGHIYSQARVVIPLRTSSSVLGELICLYSSSKNPYASTVLLPKTDFPAKITGKNRIEKDEVILEILKKRRKNEDVTAKYNYVIHDGPPYANGRLHLGHAVNKKFLKTFYVEGRDLLENLCILDLDGDCHGLPIELKALKDTKRAYNPKDLREKCRSFAFDAVEEQRKEFESWAIDAAWCNPYITCKPDYVKKQFVLFGKLLMQEKMIFRDLLPVYWSPSSRTALAESELEYHNKKSSSIYVKFPLSDDRYALIWTTTPWSLFSNRAICYAPGAKYVFAEFKEMKGHYLVAEALLHNLPFQVKSVEPVLEDNFKDLKYLNIHNQVCSLIESNHVKIDSGTGLVHTAPCHGHEDFKVGKIAKLDLENRYIDADGRLNFQNNNGHTLHGTSIFEDDKIIHFFKDSIIHEEKIVHSYPFDWRSKKPVIVVTSNQWFFDTKKVSKIAHEIVNKHVDIIPSNRKQFFMENLLIRPYWCISRQRTWGVPIPVFYDKIKDTPVVNEMLIERCSQLVDSFGTDFWWSLSDEEILKGTGLDHKDLRKGKDIFDVWFDSGISWSHLPNKQADIYIEGQDQLNGWFYTSLMTSTACRKLSPFKKIFVHGFTMDDKGKKMSKSLGNVVSPSDIIQGSREKKSKKFITPYGVDVLRYWVAAHGSQSSSILVTEGSLADSKIEIDKIRNALRFCMGNLKDFDDVSVPPTTMLDKYLRHRITILDDEMSECYENMNFGKICRSLSNFITNDLSALYFLGAKDRLYCDDVHSLPRKSAVFTLKVLLEFMLHWIQPILPILTEEISMHTKIYQHSISSFKFLNQQVYDEVAQLLEKRDYILKQMGNQRWTLVVKSRPPYSTSLSDLREILRADQIVEEEKGDPGSIQFSLLNSEFAALPGVSLIPCQRCKLNKCEKRRKPFVKDVSL</sequence>
<keyword evidence="13" id="KW-1185">Reference proteome</keyword>
<accession>A0A7R8CS33</accession>
<keyword evidence="6 9" id="KW-0648">Protein biosynthesis</keyword>
<dbReference type="GO" id="GO:0004822">
    <property type="term" value="F:isoleucine-tRNA ligase activity"/>
    <property type="evidence" value="ECO:0007669"/>
    <property type="project" value="UniProtKB-EC"/>
</dbReference>
<evidence type="ECO:0000256" key="2">
    <source>
        <dbReference type="ARBA" id="ARBA00013165"/>
    </source>
</evidence>
<dbReference type="Gene3D" id="3.90.740.10">
    <property type="entry name" value="Valyl/Leucyl/Isoleucyl-tRNA synthetase, editing domain"/>
    <property type="match status" value="1"/>
</dbReference>
<evidence type="ECO:0000259" key="10">
    <source>
        <dbReference type="Pfam" id="PF00133"/>
    </source>
</evidence>
<keyword evidence="4 9" id="KW-0547">Nucleotide-binding</keyword>
<dbReference type="InterPro" id="IPR033708">
    <property type="entry name" value="Anticodon_Ile_BEm"/>
</dbReference>
<dbReference type="InterPro" id="IPR009080">
    <property type="entry name" value="tRNAsynth_Ia_anticodon-bd"/>
</dbReference>
<dbReference type="InterPro" id="IPR013155">
    <property type="entry name" value="M/V/L/I-tRNA-synth_anticd-bd"/>
</dbReference>
<evidence type="ECO:0000313" key="13">
    <source>
        <dbReference type="Proteomes" id="UP000675881"/>
    </source>
</evidence>
<evidence type="ECO:0000313" key="12">
    <source>
        <dbReference type="EMBL" id="CAF2913068.1"/>
    </source>
</evidence>
<dbReference type="GO" id="GO:0006428">
    <property type="term" value="P:isoleucyl-tRNA aminoacylation"/>
    <property type="evidence" value="ECO:0007669"/>
    <property type="project" value="InterPro"/>
</dbReference>
<comment type="similarity">
    <text evidence="1 9">Belongs to the class-I aminoacyl-tRNA synthetase family.</text>
</comment>
<gene>
    <name evidence="12" type="ORF">LSAA_9341</name>
</gene>